<feature type="chain" id="PRO_5041248106" evidence="1">
    <location>
        <begin position="23"/>
        <end position="179"/>
    </location>
</feature>
<protein>
    <submittedName>
        <fullName evidence="2">Uncharacterized protein</fullName>
    </submittedName>
</protein>
<dbReference type="EMBL" id="JAFEKC020000007">
    <property type="protein sequence ID" value="KAK0513535.1"/>
    <property type="molecule type" value="Genomic_DNA"/>
</dbReference>
<comment type="caution">
    <text evidence="2">The sequence shown here is derived from an EMBL/GenBank/DDBJ whole genome shotgun (WGS) entry which is preliminary data.</text>
</comment>
<feature type="signal peptide" evidence="1">
    <location>
        <begin position="1"/>
        <end position="22"/>
    </location>
</feature>
<accession>A0AA39R2C0</accession>
<evidence type="ECO:0000313" key="2">
    <source>
        <dbReference type="EMBL" id="KAK0513535.1"/>
    </source>
</evidence>
<keyword evidence="1" id="KW-0732">Signal</keyword>
<organism evidence="2 3">
    <name type="scientific">Cladonia borealis</name>
    <dbReference type="NCBI Taxonomy" id="184061"/>
    <lineage>
        <taxon>Eukaryota</taxon>
        <taxon>Fungi</taxon>
        <taxon>Dikarya</taxon>
        <taxon>Ascomycota</taxon>
        <taxon>Pezizomycotina</taxon>
        <taxon>Lecanoromycetes</taxon>
        <taxon>OSLEUM clade</taxon>
        <taxon>Lecanoromycetidae</taxon>
        <taxon>Lecanorales</taxon>
        <taxon>Lecanorineae</taxon>
        <taxon>Cladoniaceae</taxon>
        <taxon>Cladonia</taxon>
    </lineage>
</organism>
<proteinExistence type="predicted"/>
<dbReference type="Proteomes" id="UP001166286">
    <property type="component" value="Unassembled WGS sequence"/>
</dbReference>
<keyword evidence="3" id="KW-1185">Reference proteome</keyword>
<name>A0AA39R2C0_9LECA</name>
<reference evidence="2" key="1">
    <citation type="submission" date="2023-03" db="EMBL/GenBank/DDBJ databases">
        <title>Complete genome of Cladonia borealis.</title>
        <authorList>
            <person name="Park H."/>
        </authorList>
    </citation>
    <scope>NUCLEOTIDE SEQUENCE</scope>
    <source>
        <strain evidence="2">ANT050790</strain>
    </source>
</reference>
<evidence type="ECO:0000313" key="3">
    <source>
        <dbReference type="Proteomes" id="UP001166286"/>
    </source>
</evidence>
<gene>
    <name evidence="2" type="ORF">JMJ35_003899</name>
</gene>
<sequence length="179" mass="20087">MMIPEALCLRALSLCTLAFTASIPPFSLPVIGSIAANLTIANNTTTAYHLSTLPPDPYVYRSAVPLIITFYNFGAPLWTYSVEQVILNAMLDIEEHDDHEMINVTTLRYEDVNFPTESAALEMFFRSQMTWYGWSLVVDALQKVFKGDYVDLVFGVAETVTPAELRYIGFGRLYNPKDA</sequence>
<dbReference type="AlphaFoldDB" id="A0AA39R2C0"/>
<evidence type="ECO:0000256" key="1">
    <source>
        <dbReference type="SAM" id="SignalP"/>
    </source>
</evidence>